<keyword evidence="2" id="KW-1185">Reference proteome</keyword>
<dbReference type="Proteomes" id="UP000638648">
    <property type="component" value="Unassembled WGS sequence"/>
</dbReference>
<reference evidence="1" key="1">
    <citation type="submission" date="2020-10" db="EMBL/GenBank/DDBJ databases">
        <title>Sequencing the genomes of 1000 actinobacteria strains.</title>
        <authorList>
            <person name="Klenk H.-P."/>
        </authorList>
    </citation>
    <scope>NUCLEOTIDE SEQUENCE</scope>
    <source>
        <strain evidence="1">DSM 45354</strain>
    </source>
</reference>
<dbReference type="AlphaFoldDB" id="A0A927MNS7"/>
<sequence length="43" mass="4786">MRREPALPGPEGLDGGERISRFVVVTSRLRDALISAADRQHKK</sequence>
<dbReference type="RefSeq" id="WP_273374876.1">
    <property type="nucleotide sequence ID" value="NZ_BAABJL010000072.1"/>
</dbReference>
<dbReference type="EMBL" id="JADBEM010000001">
    <property type="protein sequence ID" value="MBE1604101.1"/>
    <property type="molecule type" value="Genomic_DNA"/>
</dbReference>
<organism evidence="1 2">
    <name type="scientific">Actinopolymorpha pittospori</name>
    <dbReference type="NCBI Taxonomy" id="648752"/>
    <lineage>
        <taxon>Bacteria</taxon>
        <taxon>Bacillati</taxon>
        <taxon>Actinomycetota</taxon>
        <taxon>Actinomycetes</taxon>
        <taxon>Propionibacteriales</taxon>
        <taxon>Actinopolymorphaceae</taxon>
        <taxon>Actinopolymorpha</taxon>
    </lineage>
</organism>
<name>A0A927MNS7_9ACTN</name>
<evidence type="ECO:0000313" key="2">
    <source>
        <dbReference type="Proteomes" id="UP000638648"/>
    </source>
</evidence>
<accession>A0A927MNS7</accession>
<proteinExistence type="predicted"/>
<comment type="caution">
    <text evidence="1">The sequence shown here is derived from an EMBL/GenBank/DDBJ whole genome shotgun (WGS) entry which is preliminary data.</text>
</comment>
<protein>
    <submittedName>
        <fullName evidence="1">Uncharacterized protein</fullName>
    </submittedName>
</protein>
<gene>
    <name evidence="1" type="ORF">HEB94_000949</name>
</gene>
<evidence type="ECO:0000313" key="1">
    <source>
        <dbReference type="EMBL" id="MBE1604101.1"/>
    </source>
</evidence>